<dbReference type="Pfam" id="PF20248">
    <property type="entry name" value="DUF6603"/>
    <property type="match status" value="2"/>
</dbReference>
<dbReference type="InterPro" id="IPR046538">
    <property type="entry name" value="DUF6603"/>
</dbReference>
<gene>
    <name evidence="2" type="ORF">GQX73_g7911</name>
</gene>
<evidence type="ECO:0000313" key="2">
    <source>
        <dbReference type="EMBL" id="KAF2965645.1"/>
    </source>
</evidence>
<organism evidence="2 3">
    <name type="scientific">Xylaria multiplex</name>
    <dbReference type="NCBI Taxonomy" id="323545"/>
    <lineage>
        <taxon>Eukaryota</taxon>
        <taxon>Fungi</taxon>
        <taxon>Dikarya</taxon>
        <taxon>Ascomycota</taxon>
        <taxon>Pezizomycotina</taxon>
        <taxon>Sordariomycetes</taxon>
        <taxon>Xylariomycetidae</taxon>
        <taxon>Xylariales</taxon>
        <taxon>Xylariaceae</taxon>
        <taxon>Xylaria</taxon>
    </lineage>
</organism>
<protein>
    <recommendedName>
        <fullName evidence="1">DUF6603 domain-containing protein</fullName>
    </recommendedName>
</protein>
<comment type="caution">
    <text evidence="2">The sequence shown here is derived from an EMBL/GenBank/DDBJ whole genome shotgun (WGS) entry which is preliminary data.</text>
</comment>
<sequence length="829" mass="89445">MSRNLSKEVLATIASLSAGLPAQITNASISLDADVMTVEGEIACTYDENNNQTDSAVPMLTLDNLDVRIVRNFEQKSKATAASWDATLEFNMLLWPGGKGLEHLSLKYYDGPKGDGGSEFTVDEILKLSGLRLGLDFHHDSTNSWDVDAKLLIDGDDSGSATIRTGREGVGNFDVYGFYSHRCYQPHARTTARHLLGQRIPPKRIVKVALSDFPEIDAPLVGKLGQPFEQLIYMLVFDKGAGNRITPGALVVTASPDAGQVVMGGVTHAEFQTLNNKLLADDKLYFKAAVPNPAKIPPKEIVIEAGLHFMGVTKTPKSEIKAVPDYVFLRSKVPPSGGRKENEGVQELVVLAGEADVAESKQPSKAPFKKTSGPLSIENVGLTYDIKRNRLGIVLDATFLLGPIGLPLLEFGLSVELTQGKSSVSSDWAISDVSHDGSGNHDLMMLPPADDNDAAKMGSLPISNPKVTLYGLMVSFDRPPVTIARGFARTKMDDATYYAGSSIVGFLPWKLMAICVYGQVPKKKADSTSRKIIGLSNDNHIPDFGDSITQTSSSPFSVGFADISGLIAGIDINSSIRLPNVETMVDFPFTKPEGCDSLVPSPRRCILDCRRSQGDVPSLVVPVKFTHAEIGFAYVFDPNTGTFRFSAQLSPRSYVLHESCHLTGGMALYVWAKTGDFVLTLGGYHLAFVTPEACSSPPRLRISWSLSDVLRISGEAYFAVTAWMCMGGGKLNAALKSGPLSAWFDAFLEFFINFCPFKFAADGGLAVGVFGFSIDFGDRDAALRQGSMQMLSLDDFEDLVVKGGSSATKGTPAPMDWVDVDCRGHPETS</sequence>
<dbReference type="InParanoid" id="A0A7C8IPD2"/>
<reference evidence="2 3" key="1">
    <citation type="submission" date="2019-12" db="EMBL/GenBank/DDBJ databases">
        <title>Draft genome sequence of the ascomycete Xylaria multiplex DSM 110363.</title>
        <authorList>
            <person name="Buettner E."/>
            <person name="Kellner H."/>
        </authorList>
    </citation>
    <scope>NUCLEOTIDE SEQUENCE [LARGE SCALE GENOMIC DNA]</scope>
    <source>
        <strain evidence="2 3">DSM 110363</strain>
    </source>
</reference>
<feature type="domain" description="DUF6603" evidence="1">
    <location>
        <begin position="369"/>
        <end position="592"/>
    </location>
</feature>
<dbReference type="EMBL" id="WUBL01000109">
    <property type="protein sequence ID" value="KAF2965645.1"/>
    <property type="molecule type" value="Genomic_DNA"/>
</dbReference>
<evidence type="ECO:0000259" key="1">
    <source>
        <dbReference type="Pfam" id="PF20248"/>
    </source>
</evidence>
<feature type="domain" description="DUF6603" evidence="1">
    <location>
        <begin position="624"/>
        <end position="769"/>
    </location>
</feature>
<dbReference type="Proteomes" id="UP000481858">
    <property type="component" value="Unassembled WGS sequence"/>
</dbReference>
<accession>A0A7C8IPD2</accession>
<evidence type="ECO:0000313" key="3">
    <source>
        <dbReference type="Proteomes" id="UP000481858"/>
    </source>
</evidence>
<dbReference type="AlphaFoldDB" id="A0A7C8IPD2"/>
<dbReference type="OrthoDB" id="5352492at2759"/>
<proteinExistence type="predicted"/>
<name>A0A7C8IPD2_9PEZI</name>
<keyword evidence="3" id="KW-1185">Reference proteome</keyword>